<name>A0A840ICD4_9ACTN</name>
<organism evidence="3 4">
    <name type="scientific">Conexibacter arvalis</name>
    <dbReference type="NCBI Taxonomy" id="912552"/>
    <lineage>
        <taxon>Bacteria</taxon>
        <taxon>Bacillati</taxon>
        <taxon>Actinomycetota</taxon>
        <taxon>Thermoleophilia</taxon>
        <taxon>Solirubrobacterales</taxon>
        <taxon>Conexibacteraceae</taxon>
        <taxon>Conexibacter</taxon>
    </lineage>
</organism>
<keyword evidence="3" id="KW-0378">Hydrolase</keyword>
<gene>
    <name evidence="3" type="ORF">BDZ31_002082</name>
</gene>
<sequence length="506" mass="52923">MSAKRLDPVELQVVVGALRASCEEMGAVLIRSAHSANIKERRDASTALFDPAGEMVMQAEHIPVHLGAMPAAVAAVAGERHSPGRAWILNDPYRGGTHLPDITVVTPVFEREDPGDPGALLGFAANRAHHADVGGPTPGSMPADSRTLADEGVVIGPQPLDEEAVERLTAQMRQPAQRRADLRAQLAANRAGARRLAELARRIGVETLCAATAEVLDYAERRTRACIAALPDGVLEARDVLEAADGDVELALRATIDGDRLVLDFSGSASQHDGNLNCPLAVTRSACYFAVRVLTDPDIPPSAGAYRPIDVVAPEGSLLNARPPAAVVAGNVETSSRVADLVLAAFGRALGQGTMNNLTLGSDDFTYYETLGGGQGACPDADGPSAVHVAMSNTLNTPVEALELEFPLRVVEYGLRRGSGGDGRHRGGDGIVRELEALAPMTWSLISERRRHAPPGSDGGQPGATGRNLLDGEPVGPKARGTLAPGARLRIETPGGGGHGVSFPQR</sequence>
<feature type="region of interest" description="Disordered" evidence="1">
    <location>
        <begin position="450"/>
        <end position="506"/>
    </location>
</feature>
<dbReference type="PANTHER" id="PTHR11365">
    <property type="entry name" value="5-OXOPROLINASE RELATED"/>
    <property type="match status" value="1"/>
</dbReference>
<dbReference type="GO" id="GO:0005829">
    <property type="term" value="C:cytosol"/>
    <property type="evidence" value="ECO:0007669"/>
    <property type="project" value="TreeGrafter"/>
</dbReference>
<dbReference type="InterPro" id="IPR003692">
    <property type="entry name" value="Hydantoinase_B"/>
</dbReference>
<accession>A0A840ICD4</accession>
<dbReference type="RefSeq" id="WP_183341724.1">
    <property type="nucleotide sequence ID" value="NZ_JACHNU010000002.1"/>
</dbReference>
<evidence type="ECO:0000256" key="1">
    <source>
        <dbReference type="SAM" id="MobiDB-lite"/>
    </source>
</evidence>
<dbReference type="Pfam" id="PF02538">
    <property type="entry name" value="Hydantoinase_B"/>
    <property type="match status" value="1"/>
</dbReference>
<dbReference type="EC" id="3.5.2.14" evidence="3"/>
<dbReference type="GO" id="GO:0017168">
    <property type="term" value="F:5-oxoprolinase (ATP-hydrolyzing) activity"/>
    <property type="evidence" value="ECO:0007669"/>
    <property type="project" value="TreeGrafter"/>
</dbReference>
<dbReference type="AlphaFoldDB" id="A0A840ICD4"/>
<reference evidence="3 4" key="1">
    <citation type="submission" date="2020-08" db="EMBL/GenBank/DDBJ databases">
        <title>Genomic Encyclopedia of Archaeal and Bacterial Type Strains, Phase II (KMG-II): from individual species to whole genera.</title>
        <authorList>
            <person name="Goeker M."/>
        </authorList>
    </citation>
    <scope>NUCLEOTIDE SEQUENCE [LARGE SCALE GENOMIC DNA]</scope>
    <source>
        <strain evidence="3 4">DSM 23288</strain>
    </source>
</reference>
<feature type="domain" description="Hydantoinase B/oxoprolinase" evidence="2">
    <location>
        <begin position="7"/>
        <end position="500"/>
    </location>
</feature>
<dbReference type="EMBL" id="JACHNU010000002">
    <property type="protein sequence ID" value="MBB4662496.1"/>
    <property type="molecule type" value="Genomic_DNA"/>
</dbReference>
<dbReference type="InterPro" id="IPR045079">
    <property type="entry name" value="Oxoprolinase-like"/>
</dbReference>
<dbReference type="PANTHER" id="PTHR11365:SF23">
    <property type="entry name" value="HYPOTHETICAL 5-OXOPROLINASE (EUROFUNG)-RELATED"/>
    <property type="match status" value="1"/>
</dbReference>
<dbReference type="GO" id="GO:0006749">
    <property type="term" value="P:glutathione metabolic process"/>
    <property type="evidence" value="ECO:0007669"/>
    <property type="project" value="TreeGrafter"/>
</dbReference>
<comment type="caution">
    <text evidence="3">The sequence shown here is derived from an EMBL/GenBank/DDBJ whole genome shotgun (WGS) entry which is preliminary data.</text>
</comment>
<keyword evidence="4" id="KW-1185">Reference proteome</keyword>
<evidence type="ECO:0000313" key="4">
    <source>
        <dbReference type="Proteomes" id="UP000585272"/>
    </source>
</evidence>
<evidence type="ECO:0000313" key="3">
    <source>
        <dbReference type="EMBL" id="MBB4662496.1"/>
    </source>
</evidence>
<protein>
    <submittedName>
        <fullName evidence="3">N-methylhydantoinase B</fullName>
        <ecNumber evidence="3">3.5.2.14</ecNumber>
    </submittedName>
</protein>
<dbReference type="GO" id="GO:0047423">
    <property type="term" value="F:N-methylhydantoinase (ATP-hydrolyzing) activity"/>
    <property type="evidence" value="ECO:0007669"/>
    <property type="project" value="UniProtKB-EC"/>
</dbReference>
<dbReference type="Proteomes" id="UP000585272">
    <property type="component" value="Unassembled WGS sequence"/>
</dbReference>
<evidence type="ECO:0000259" key="2">
    <source>
        <dbReference type="Pfam" id="PF02538"/>
    </source>
</evidence>
<proteinExistence type="predicted"/>